<dbReference type="GO" id="GO:0071111">
    <property type="term" value="F:cyclic-guanylate-specific phosphodiesterase activity"/>
    <property type="evidence" value="ECO:0007669"/>
    <property type="project" value="InterPro"/>
</dbReference>
<dbReference type="Proteomes" id="UP000287023">
    <property type="component" value="Unassembled WGS sequence"/>
</dbReference>
<dbReference type="EMBL" id="RZHF01000014">
    <property type="protein sequence ID" value="RUR31846.1"/>
    <property type="molecule type" value="Genomic_DNA"/>
</dbReference>
<dbReference type="AlphaFoldDB" id="A0A3S0W961"/>
<dbReference type="Pfam" id="PF00990">
    <property type="entry name" value="GGDEF"/>
    <property type="match status" value="1"/>
</dbReference>
<name>A0A3S0W961_9GAMM</name>
<comment type="caution">
    <text evidence="2">The sequence shown here is derived from an EMBL/GenBank/DDBJ whole genome shotgun (WGS) entry which is preliminary data.</text>
</comment>
<dbReference type="InterPro" id="IPR050706">
    <property type="entry name" value="Cyclic-di-GMP_PDE-like"/>
</dbReference>
<dbReference type="SUPFAM" id="SSF55073">
    <property type="entry name" value="Nucleotide cyclase"/>
    <property type="match status" value="1"/>
</dbReference>
<dbReference type="SMART" id="SM00052">
    <property type="entry name" value="EAL"/>
    <property type="match status" value="1"/>
</dbReference>
<dbReference type="InterPro" id="IPR000160">
    <property type="entry name" value="GGDEF_dom"/>
</dbReference>
<evidence type="ECO:0000313" key="2">
    <source>
        <dbReference type="EMBL" id="RUR31846.1"/>
    </source>
</evidence>
<sequence>MKKDNSNQDVFWRGIAGEDSSSIPSVSQRERILMLVGASGNCKQLIEHLRPRYDVLIPDKSGSVEDIRSNSPMRASFDLAIVDLAGAIRWRKVLSEARRHAQPVFLPAMLIASRKDLPRALHACDSLIDEFLLTPIDPSELTQRIAMLLRARRQALTQSTRLAYLTSHDQGSGLPNKTLFLDRLSQAIQDGTVLGRQVYVMAIHISLAPILKSLGNRALEKAGLVCCERLKALLGDKYSLARLSTEEWALMLRAGASTNNALEVFRSVQQLSSIPLDVRGERVHISPTVGIAVYPDDASNAPSLLDCAGAALARTERVQHPTFYSTNVQRQALAQIRTEAGLHEALALDQFELWYQPKVSLKDRSLSGVEALIRWRLPSGGLVPPNNFISVAERNGMIIQIDQWVLAKACESMRIWQAHGGPAQVAVNISAQHLAQDEFVTTVEQALLRFGISPTALELELTETALADLGQKNLDKLRALRNMGVSIALDDFGTGYCSLSYIHKLPITTLKIDKCFIDNIVTDTSDAAVTQTIVSLAKNFHLNLVAEGIETEEQCQCLVSLDVEAGQGYLFARPMPFAELQQWIEGKNNHPAANRGSGAEGRQPQ</sequence>
<dbReference type="Gene3D" id="3.20.20.450">
    <property type="entry name" value="EAL domain"/>
    <property type="match status" value="1"/>
</dbReference>
<dbReference type="PANTHER" id="PTHR33121">
    <property type="entry name" value="CYCLIC DI-GMP PHOSPHODIESTERASE PDEF"/>
    <property type="match status" value="1"/>
</dbReference>
<dbReference type="Pfam" id="PF00563">
    <property type="entry name" value="EAL"/>
    <property type="match status" value="1"/>
</dbReference>
<dbReference type="RefSeq" id="WP_127061983.1">
    <property type="nucleotide sequence ID" value="NZ_RZHF01000014.1"/>
</dbReference>
<dbReference type="PANTHER" id="PTHR33121:SF70">
    <property type="entry name" value="SIGNALING PROTEIN YKOW"/>
    <property type="match status" value="1"/>
</dbReference>
<dbReference type="InterPro" id="IPR011006">
    <property type="entry name" value="CheY-like_superfamily"/>
</dbReference>
<dbReference type="InterPro" id="IPR001633">
    <property type="entry name" value="EAL_dom"/>
</dbReference>
<organism evidence="2 3">
    <name type="scientific">Vreelandella nanhaiensis</name>
    <dbReference type="NCBI Taxonomy" id="1258546"/>
    <lineage>
        <taxon>Bacteria</taxon>
        <taxon>Pseudomonadati</taxon>
        <taxon>Pseudomonadota</taxon>
        <taxon>Gammaproteobacteria</taxon>
        <taxon>Oceanospirillales</taxon>
        <taxon>Halomonadaceae</taxon>
        <taxon>Vreelandella</taxon>
    </lineage>
</organism>
<dbReference type="OrthoDB" id="9816034at2"/>
<reference evidence="2 3" key="1">
    <citation type="submission" date="2018-12" db="EMBL/GenBank/DDBJ databases">
        <title>three novel Halomonas strain isolated from plants.</title>
        <authorList>
            <person name="Sun C."/>
        </authorList>
    </citation>
    <scope>NUCLEOTIDE SEQUENCE [LARGE SCALE GENOMIC DNA]</scope>
    <source>
        <strain evidence="2 3">JCM 18142</strain>
    </source>
</reference>
<dbReference type="SUPFAM" id="SSF52172">
    <property type="entry name" value="CheY-like"/>
    <property type="match status" value="1"/>
</dbReference>
<dbReference type="SUPFAM" id="SSF141868">
    <property type="entry name" value="EAL domain-like"/>
    <property type="match status" value="1"/>
</dbReference>
<dbReference type="CDD" id="cd01948">
    <property type="entry name" value="EAL"/>
    <property type="match status" value="1"/>
</dbReference>
<keyword evidence="3" id="KW-1185">Reference proteome</keyword>
<protein>
    <submittedName>
        <fullName evidence="2">EAL domain-containing protein</fullName>
    </submittedName>
</protein>
<dbReference type="InterPro" id="IPR043128">
    <property type="entry name" value="Rev_trsase/Diguanyl_cyclase"/>
</dbReference>
<dbReference type="PROSITE" id="PS50883">
    <property type="entry name" value="EAL"/>
    <property type="match status" value="1"/>
</dbReference>
<dbReference type="InterPro" id="IPR035919">
    <property type="entry name" value="EAL_sf"/>
</dbReference>
<feature type="domain" description="EAL" evidence="1">
    <location>
        <begin position="335"/>
        <end position="588"/>
    </location>
</feature>
<evidence type="ECO:0000259" key="1">
    <source>
        <dbReference type="PROSITE" id="PS50883"/>
    </source>
</evidence>
<gene>
    <name evidence="2" type="ORF">ELY38_10285</name>
</gene>
<dbReference type="InterPro" id="IPR029787">
    <property type="entry name" value="Nucleotide_cyclase"/>
</dbReference>
<dbReference type="Gene3D" id="3.30.70.270">
    <property type="match status" value="1"/>
</dbReference>
<proteinExistence type="predicted"/>
<dbReference type="SMART" id="SM00267">
    <property type="entry name" value="GGDEF"/>
    <property type="match status" value="1"/>
</dbReference>
<evidence type="ECO:0000313" key="3">
    <source>
        <dbReference type="Proteomes" id="UP000287023"/>
    </source>
</evidence>
<accession>A0A3S0W961</accession>